<dbReference type="FunFam" id="3.30.360.10:FF:000014">
    <property type="entry name" value="N-acetyl-gamma-glutamyl-phosphate reductase"/>
    <property type="match status" value="1"/>
</dbReference>
<dbReference type="InterPro" id="IPR050085">
    <property type="entry name" value="AGPR"/>
</dbReference>
<dbReference type="PROSITE" id="PS01224">
    <property type="entry name" value="ARGC"/>
    <property type="match status" value="1"/>
</dbReference>
<keyword evidence="7" id="KW-0963">Cytoplasm</keyword>
<comment type="pathway">
    <text evidence="1 7">Amino-acid biosynthesis; L-arginine biosynthesis; N(2)-acetyl-L-ornithine from L-glutamate: step 3/4.</text>
</comment>
<evidence type="ECO:0000256" key="3">
    <source>
        <dbReference type="ARBA" id="ARBA00022605"/>
    </source>
</evidence>
<name>A0AAI8DGS2_MAMSC</name>
<evidence type="ECO:0000313" key="11">
    <source>
        <dbReference type="Proteomes" id="UP000197058"/>
    </source>
</evidence>
<gene>
    <name evidence="7 10" type="primary">argC</name>
    <name evidence="10" type="ORF">CEP64_03990</name>
</gene>
<feature type="domain" description="Semialdehyde dehydrogenase NAD-binding" evidence="9">
    <location>
        <begin position="3"/>
        <end position="140"/>
    </location>
</feature>
<dbReference type="InterPro" id="IPR058924">
    <property type="entry name" value="AGPR_dimerisation_dom"/>
</dbReference>
<dbReference type="InterPro" id="IPR023013">
    <property type="entry name" value="AGPR_AS"/>
</dbReference>
<dbReference type="Gene3D" id="3.30.360.10">
    <property type="entry name" value="Dihydrodipicolinate Reductase, domain 2"/>
    <property type="match status" value="1"/>
</dbReference>
<keyword evidence="3 7" id="KW-0028">Amino-acid biosynthesis</keyword>
<dbReference type="InterPro" id="IPR000534">
    <property type="entry name" value="Semialdehyde_DH_NAD-bd"/>
</dbReference>
<dbReference type="GO" id="GO:0070401">
    <property type="term" value="F:NADP+ binding"/>
    <property type="evidence" value="ECO:0007669"/>
    <property type="project" value="InterPro"/>
</dbReference>
<dbReference type="RefSeq" id="WP_078355957.1">
    <property type="nucleotide sequence ID" value="NZ_CP022046.2"/>
</dbReference>
<dbReference type="CDD" id="cd23934">
    <property type="entry name" value="AGPR_1_C"/>
    <property type="match status" value="1"/>
</dbReference>
<proteinExistence type="inferred from homology"/>
<sequence length="344" mass="38394">MLDIGIVGGSGYGAIELMRLLNQHKEVNIKYVFSHSKSGQDIKETYPHLQNNIIEQFTSLDVETVQCDLIFFATPSNVSKNFIPKLIERGIKVIDLSGDFRLKDPTIYEKYYGEKPAPQSVLDEAMYSLPEWSSVDGSSTQIIANPGCFPTAILLSLHPLLESDLINKDTIVIDAKTGVSGAGRTLSQNVHFGEANENFSAYKLGSHKHTPEIEQYLSQVSKSDIKVTFTPHLVPMTRGILATIYVDLKDQTSEEALHQIYKQKYDDKPFVRVRDLGEFPTTKEVLGSNYCDIGIYVDEDRQKAIIVAVIDNLVKGASGQAIQNMNRLFGFNEDEGLNLLPIYP</sequence>
<protein>
    <recommendedName>
        <fullName evidence="7">N-acetyl-gamma-glutamyl-phosphate reductase</fullName>
        <shortName evidence="7">AGPR</shortName>
        <ecNumber evidence="7">1.2.1.38</ecNumber>
    </recommendedName>
    <alternativeName>
        <fullName evidence="7">N-acetyl-glutamate semialdehyde dehydrogenase</fullName>
        <shortName evidence="7">NAGSA dehydrogenase</shortName>
    </alternativeName>
</protein>
<dbReference type="Gene3D" id="3.40.50.720">
    <property type="entry name" value="NAD(P)-binding Rossmann-like Domain"/>
    <property type="match status" value="1"/>
</dbReference>
<comment type="subcellular location">
    <subcellularLocation>
        <location evidence="7">Cytoplasm</location>
    </subcellularLocation>
</comment>
<evidence type="ECO:0000313" key="10">
    <source>
        <dbReference type="EMBL" id="ASE33766.1"/>
    </source>
</evidence>
<evidence type="ECO:0000256" key="5">
    <source>
        <dbReference type="ARBA" id="ARBA00023002"/>
    </source>
</evidence>
<dbReference type="InterPro" id="IPR000706">
    <property type="entry name" value="AGPR_type-1"/>
</dbReference>
<dbReference type="AlphaFoldDB" id="A0AAI8DGS2"/>
<dbReference type="HAMAP" id="MF_00150">
    <property type="entry name" value="ArgC_type1"/>
    <property type="match status" value="1"/>
</dbReference>
<dbReference type="GO" id="GO:0003942">
    <property type="term" value="F:N-acetyl-gamma-glutamyl-phosphate reductase activity"/>
    <property type="evidence" value="ECO:0007669"/>
    <property type="project" value="UniProtKB-UniRule"/>
</dbReference>
<feature type="active site" evidence="7 8">
    <location>
        <position position="148"/>
    </location>
</feature>
<evidence type="ECO:0000259" key="9">
    <source>
        <dbReference type="SMART" id="SM00859"/>
    </source>
</evidence>
<reference evidence="11" key="1">
    <citation type="submission" date="2017-06" db="EMBL/GenBank/DDBJ databases">
        <title>FDA dAtabase for Regulatory Grade micrObial Sequences (FDA-ARGOS): Supporting development and validation of Infectious Disease Dx tests.</title>
        <authorList>
            <person name="Goldberg B."/>
            <person name="Campos J."/>
            <person name="Tallon L."/>
            <person name="Sadzewicz L."/>
            <person name="Sengamalay N."/>
            <person name="Ott S."/>
            <person name="Godinez A."/>
            <person name="Nagaraj S."/>
            <person name="Vavikolanu K."/>
            <person name="Nadendla S."/>
            <person name="George J."/>
            <person name="Geyer C."/>
            <person name="Sichtig H."/>
        </authorList>
    </citation>
    <scope>NUCLEOTIDE SEQUENCE [LARGE SCALE GENOMIC DNA]</scope>
    <source>
        <strain evidence="11">FDAARGOS_285</strain>
    </source>
</reference>
<dbReference type="PANTHER" id="PTHR32338:SF10">
    <property type="entry name" value="N-ACETYL-GAMMA-GLUTAMYL-PHOSPHATE REDUCTASE, CHLOROPLASTIC-RELATED"/>
    <property type="match status" value="1"/>
</dbReference>
<dbReference type="PANTHER" id="PTHR32338">
    <property type="entry name" value="N-ACETYL-GAMMA-GLUTAMYL-PHOSPHATE REDUCTASE, CHLOROPLASTIC-RELATED-RELATED"/>
    <property type="match status" value="1"/>
</dbReference>
<accession>A0AAI8DGS2</accession>
<keyword evidence="4 7" id="KW-0521">NADP</keyword>
<organism evidence="10 11">
    <name type="scientific">Mammaliicoccus sciuri</name>
    <name type="common">Staphylococcus sciuri</name>
    <dbReference type="NCBI Taxonomy" id="1296"/>
    <lineage>
        <taxon>Bacteria</taxon>
        <taxon>Bacillati</taxon>
        <taxon>Bacillota</taxon>
        <taxon>Bacilli</taxon>
        <taxon>Bacillales</taxon>
        <taxon>Staphylococcaceae</taxon>
        <taxon>Mammaliicoccus</taxon>
    </lineage>
</organism>
<comment type="function">
    <text evidence="7">Catalyzes the NADPH-dependent reduction of N-acetyl-5-glutamyl phosphate to yield N-acetyl-L-glutamate 5-semialdehyde.</text>
</comment>
<keyword evidence="2 7" id="KW-0055">Arginine biosynthesis</keyword>
<dbReference type="InterPro" id="IPR036291">
    <property type="entry name" value="NAD(P)-bd_dom_sf"/>
</dbReference>
<dbReference type="SUPFAM" id="SSF55347">
    <property type="entry name" value="Glyceraldehyde-3-phosphate dehydrogenase-like, C-terminal domain"/>
    <property type="match status" value="1"/>
</dbReference>
<dbReference type="KEGG" id="sscu:CEP64_03990"/>
<dbReference type="EC" id="1.2.1.38" evidence="7"/>
<comment type="similarity">
    <text evidence="7">Belongs to the NAGSA dehydrogenase family. Type 1 subfamily.</text>
</comment>
<evidence type="ECO:0000256" key="6">
    <source>
        <dbReference type="ARBA" id="ARBA00050557"/>
    </source>
</evidence>
<evidence type="ECO:0000256" key="1">
    <source>
        <dbReference type="ARBA" id="ARBA00004862"/>
    </source>
</evidence>
<dbReference type="SUPFAM" id="SSF51735">
    <property type="entry name" value="NAD(P)-binding Rossmann-fold domains"/>
    <property type="match status" value="1"/>
</dbReference>
<dbReference type="Pfam" id="PF01118">
    <property type="entry name" value="Semialdhyde_dh"/>
    <property type="match status" value="1"/>
</dbReference>
<dbReference type="EMBL" id="CP022046">
    <property type="protein sequence ID" value="ASE33766.1"/>
    <property type="molecule type" value="Genomic_DNA"/>
</dbReference>
<evidence type="ECO:0000256" key="4">
    <source>
        <dbReference type="ARBA" id="ARBA00022857"/>
    </source>
</evidence>
<evidence type="ECO:0000256" key="2">
    <source>
        <dbReference type="ARBA" id="ARBA00022571"/>
    </source>
</evidence>
<evidence type="ECO:0000256" key="7">
    <source>
        <dbReference type="HAMAP-Rule" id="MF_00150"/>
    </source>
</evidence>
<dbReference type="Pfam" id="PF22698">
    <property type="entry name" value="Semialdhyde_dhC_1"/>
    <property type="match status" value="1"/>
</dbReference>
<comment type="catalytic activity">
    <reaction evidence="6 7">
        <text>N-acetyl-L-glutamate 5-semialdehyde + phosphate + NADP(+) = N-acetyl-L-glutamyl 5-phosphate + NADPH + H(+)</text>
        <dbReference type="Rhea" id="RHEA:21588"/>
        <dbReference type="ChEBI" id="CHEBI:15378"/>
        <dbReference type="ChEBI" id="CHEBI:29123"/>
        <dbReference type="ChEBI" id="CHEBI:43474"/>
        <dbReference type="ChEBI" id="CHEBI:57783"/>
        <dbReference type="ChEBI" id="CHEBI:57936"/>
        <dbReference type="ChEBI" id="CHEBI:58349"/>
        <dbReference type="EC" id="1.2.1.38"/>
    </reaction>
</comment>
<dbReference type="CDD" id="cd17895">
    <property type="entry name" value="AGPR_1_N"/>
    <property type="match status" value="1"/>
</dbReference>
<dbReference type="GO" id="GO:0051287">
    <property type="term" value="F:NAD binding"/>
    <property type="evidence" value="ECO:0007669"/>
    <property type="project" value="InterPro"/>
</dbReference>
<dbReference type="NCBIfam" id="TIGR01850">
    <property type="entry name" value="argC"/>
    <property type="match status" value="1"/>
</dbReference>
<dbReference type="Proteomes" id="UP000197058">
    <property type="component" value="Chromosome"/>
</dbReference>
<evidence type="ECO:0000256" key="8">
    <source>
        <dbReference type="PROSITE-ProRule" id="PRU10010"/>
    </source>
</evidence>
<dbReference type="GO" id="GO:0006526">
    <property type="term" value="P:L-arginine biosynthetic process"/>
    <property type="evidence" value="ECO:0007669"/>
    <property type="project" value="UniProtKB-UniRule"/>
</dbReference>
<dbReference type="GO" id="GO:0005737">
    <property type="term" value="C:cytoplasm"/>
    <property type="evidence" value="ECO:0007669"/>
    <property type="project" value="UniProtKB-SubCell"/>
</dbReference>
<dbReference type="SMART" id="SM00859">
    <property type="entry name" value="Semialdhyde_dh"/>
    <property type="match status" value="1"/>
</dbReference>
<keyword evidence="5 7" id="KW-0560">Oxidoreductase</keyword>